<dbReference type="PANTHER" id="PTHR24071:SF0">
    <property type="entry name" value="GTP-BINDING NUCLEAR PROTEIN RAN"/>
    <property type="match status" value="1"/>
</dbReference>
<dbReference type="PANTHER" id="PTHR24071">
    <property type="entry name" value="RAN GTPASE"/>
    <property type="match status" value="1"/>
</dbReference>
<dbReference type="PRINTS" id="PR00627">
    <property type="entry name" value="GTPRANTC4"/>
</dbReference>
<dbReference type="Proteomes" id="UP001470230">
    <property type="component" value="Unassembled WGS sequence"/>
</dbReference>
<name>A0ABR2JWR7_9EUKA</name>
<comment type="caution">
    <text evidence="9">The sequence shown here is derived from an EMBL/GenBank/DDBJ whole genome shotgun (WGS) entry which is preliminary data.</text>
</comment>
<dbReference type="InterPro" id="IPR002041">
    <property type="entry name" value="Ran_GTPase"/>
</dbReference>
<comment type="similarity">
    <text evidence="2 8">Belongs to the small GTPase superfamily. Ran family.</text>
</comment>
<reference evidence="9 10" key="1">
    <citation type="submission" date="2024-04" db="EMBL/GenBank/DDBJ databases">
        <title>Tritrichomonas musculus Genome.</title>
        <authorList>
            <person name="Alves-Ferreira E."/>
            <person name="Grigg M."/>
            <person name="Lorenzi H."/>
            <person name="Galac M."/>
        </authorList>
    </citation>
    <scope>NUCLEOTIDE SEQUENCE [LARGE SCALE GENOMIC DNA]</scope>
    <source>
        <strain evidence="9 10">EAF2021</strain>
    </source>
</reference>
<keyword evidence="10" id="KW-1185">Reference proteome</keyword>
<proteinExistence type="inferred from homology"/>
<comment type="function">
    <text evidence="8">GTP-binding protein involved in nucleocytoplasmic transport. Required for the import of protein into the nucleus and also for RNA export. Involved in chromatin condensation and control of cell cycle.</text>
</comment>
<gene>
    <name evidence="9" type="ORF">M9Y10_045936</name>
</gene>
<dbReference type="CDD" id="cd00877">
    <property type="entry name" value="Ran"/>
    <property type="match status" value="1"/>
</dbReference>
<comment type="subcellular location">
    <subcellularLocation>
        <location evidence="1 8">Nucleus</location>
    </subcellularLocation>
</comment>
<evidence type="ECO:0000256" key="3">
    <source>
        <dbReference type="ARBA" id="ARBA00022448"/>
    </source>
</evidence>
<accession>A0ABR2JWR7</accession>
<keyword evidence="3 8" id="KW-0813">Transport</keyword>
<evidence type="ECO:0000256" key="6">
    <source>
        <dbReference type="ARBA" id="ARBA00023134"/>
    </source>
</evidence>
<evidence type="ECO:0000256" key="2">
    <source>
        <dbReference type="ARBA" id="ARBA00008028"/>
    </source>
</evidence>
<dbReference type="SMART" id="SM00173">
    <property type="entry name" value="RAS"/>
    <property type="match status" value="1"/>
</dbReference>
<dbReference type="Gene3D" id="3.40.50.300">
    <property type="entry name" value="P-loop containing nucleotide triphosphate hydrolases"/>
    <property type="match status" value="1"/>
</dbReference>
<protein>
    <recommendedName>
        <fullName evidence="8">GTP-binding nuclear protein</fullName>
    </recommendedName>
</protein>
<organism evidence="9 10">
    <name type="scientific">Tritrichomonas musculus</name>
    <dbReference type="NCBI Taxonomy" id="1915356"/>
    <lineage>
        <taxon>Eukaryota</taxon>
        <taxon>Metamonada</taxon>
        <taxon>Parabasalia</taxon>
        <taxon>Tritrichomonadida</taxon>
        <taxon>Tritrichomonadidae</taxon>
        <taxon>Tritrichomonas</taxon>
    </lineage>
</organism>
<keyword evidence="4 8" id="KW-0547">Nucleotide-binding</keyword>
<dbReference type="SMART" id="SM00175">
    <property type="entry name" value="RAB"/>
    <property type="match status" value="1"/>
</dbReference>
<dbReference type="PROSITE" id="PS51419">
    <property type="entry name" value="RAB"/>
    <property type="match status" value="1"/>
</dbReference>
<dbReference type="EMBL" id="JAPFFF010000009">
    <property type="protein sequence ID" value="KAK8883285.1"/>
    <property type="molecule type" value="Genomic_DNA"/>
</dbReference>
<dbReference type="PROSITE" id="PS51418">
    <property type="entry name" value="RAN"/>
    <property type="match status" value="1"/>
</dbReference>
<evidence type="ECO:0000313" key="9">
    <source>
        <dbReference type="EMBL" id="KAK8883285.1"/>
    </source>
</evidence>
<dbReference type="InterPro" id="IPR005225">
    <property type="entry name" value="Small_GTP-bd"/>
</dbReference>
<sequence>MEQQQPSLVAKLVLVGDGGVGKTTFVKRHQTGEFEKKYIPTLGVQVSQLTFQTSRGLILYNVWDTAGQERFGGLREGYYLEASCAIIMFDVTSPGTYRNVATWHRDLTRVCPNIPIVLVGNKIDVRDRKVPAKRVTFHKKNNMRYFEVSAKSNYHFEMPFLSLARSLSNDPNLQFTTAPVLMPPEVQLDPQLVQQYEQELQAADAIPLPEDDNDFLE</sequence>
<dbReference type="PROSITE" id="PS51421">
    <property type="entry name" value="RAS"/>
    <property type="match status" value="1"/>
</dbReference>
<evidence type="ECO:0000256" key="8">
    <source>
        <dbReference type="RuleBase" id="RU363057"/>
    </source>
</evidence>
<dbReference type="SUPFAM" id="SSF52540">
    <property type="entry name" value="P-loop containing nucleoside triphosphate hydrolases"/>
    <property type="match status" value="1"/>
</dbReference>
<evidence type="ECO:0000256" key="4">
    <source>
        <dbReference type="ARBA" id="ARBA00022741"/>
    </source>
</evidence>
<keyword evidence="6 8" id="KW-0342">GTP-binding</keyword>
<dbReference type="InterPro" id="IPR027417">
    <property type="entry name" value="P-loop_NTPase"/>
</dbReference>
<dbReference type="SMART" id="SM00174">
    <property type="entry name" value="RHO"/>
    <property type="match status" value="1"/>
</dbReference>
<evidence type="ECO:0000256" key="1">
    <source>
        <dbReference type="ARBA" id="ARBA00004123"/>
    </source>
</evidence>
<dbReference type="NCBIfam" id="TIGR00231">
    <property type="entry name" value="small_GTP"/>
    <property type="match status" value="1"/>
</dbReference>
<dbReference type="SMART" id="SM00176">
    <property type="entry name" value="RAN"/>
    <property type="match status" value="1"/>
</dbReference>
<dbReference type="Pfam" id="PF00071">
    <property type="entry name" value="Ras"/>
    <property type="match status" value="1"/>
</dbReference>
<evidence type="ECO:0000256" key="7">
    <source>
        <dbReference type="ARBA" id="ARBA00023242"/>
    </source>
</evidence>
<keyword evidence="5 8" id="KW-0653">Protein transport</keyword>
<evidence type="ECO:0000313" key="10">
    <source>
        <dbReference type="Proteomes" id="UP001470230"/>
    </source>
</evidence>
<dbReference type="InterPro" id="IPR001806">
    <property type="entry name" value="Small_GTPase"/>
</dbReference>
<keyword evidence="7 8" id="KW-0539">Nucleus</keyword>
<evidence type="ECO:0000256" key="5">
    <source>
        <dbReference type="ARBA" id="ARBA00022927"/>
    </source>
</evidence>